<evidence type="ECO:0000256" key="2">
    <source>
        <dbReference type="ARBA" id="ARBA00022824"/>
    </source>
</evidence>
<keyword evidence="5 6" id="KW-0968">Cytoplasmic vesicle</keyword>
<dbReference type="GO" id="GO:0033116">
    <property type="term" value="C:endoplasmic reticulum-Golgi intermediate compartment membrane"/>
    <property type="evidence" value="ECO:0007669"/>
    <property type="project" value="UniProtKB-SubCell"/>
</dbReference>
<dbReference type="EMBL" id="CAKLBY020000195">
    <property type="protein sequence ID" value="CAK7933582.1"/>
    <property type="molecule type" value="Genomic_DNA"/>
</dbReference>
<dbReference type="GO" id="GO:0012507">
    <property type="term" value="C:ER to Golgi transport vesicle membrane"/>
    <property type="evidence" value="ECO:0007669"/>
    <property type="project" value="UniProtKB-SubCell"/>
</dbReference>
<dbReference type="InterPro" id="IPR019013">
    <property type="entry name" value="Vma21"/>
</dbReference>
<dbReference type="Pfam" id="PF09446">
    <property type="entry name" value="VMA21"/>
    <property type="match status" value="1"/>
</dbReference>
<evidence type="ECO:0000256" key="1">
    <source>
        <dbReference type="ARBA" id="ARBA00022692"/>
    </source>
</evidence>
<comment type="similarity">
    <text evidence="6">Belongs to the VMA21 family.</text>
</comment>
<dbReference type="AlphaFoldDB" id="A0AAV1UHM9"/>
<comment type="subcellular location">
    <subcellularLocation>
        <location evidence="6">Endoplasmic reticulum membrane</location>
        <topology evidence="6">Multi-pass membrane protein</topology>
    </subcellularLocation>
    <subcellularLocation>
        <location evidence="6">Endoplasmic reticulum-Golgi intermediate compartment membrane</location>
        <topology evidence="6">Multi-pass membrane protein</topology>
    </subcellularLocation>
    <subcellularLocation>
        <location evidence="6">Cytoplasmic vesicle</location>
        <location evidence="6">COPII-coated vesicle membrane</location>
        <topology evidence="6">Multi-pass membrane protein</topology>
    </subcellularLocation>
</comment>
<protein>
    <recommendedName>
        <fullName evidence="6">Vacuolar ATPase assembly integral membrane protein VMA21 homolog</fullName>
    </recommendedName>
</protein>
<sequence>MSTKQQTSVSNMQQRGVDNRAHNHMVLRKLALFSLLMVIVPLSTFYTVRSLFRPGEPGSQYADVWSGCTAVLSVNIVIGLYVLSAWKEEDKKQVTPLVGRFAKQKEQ</sequence>
<feature type="transmembrane region" description="Helical" evidence="6">
    <location>
        <begin position="64"/>
        <end position="83"/>
    </location>
</feature>
<dbReference type="GO" id="GO:0005789">
    <property type="term" value="C:endoplasmic reticulum membrane"/>
    <property type="evidence" value="ECO:0007669"/>
    <property type="project" value="UniProtKB-SubCell"/>
</dbReference>
<evidence type="ECO:0000256" key="5">
    <source>
        <dbReference type="ARBA" id="ARBA00023329"/>
    </source>
</evidence>
<keyword evidence="4 6" id="KW-0472">Membrane</keyword>
<dbReference type="PANTHER" id="PTHR31792">
    <property type="entry name" value="VACUOLAR ATPASE ASSEMBLY INTEGRAL MEMBRANE PROTEIN VMA21"/>
    <property type="match status" value="1"/>
</dbReference>
<evidence type="ECO:0000256" key="6">
    <source>
        <dbReference type="HAMAP-Rule" id="MF_03058"/>
    </source>
</evidence>
<name>A0AAV1UHM9_9STRA</name>
<keyword evidence="1 6" id="KW-0812">Transmembrane</keyword>
<feature type="transmembrane region" description="Helical" evidence="6">
    <location>
        <begin position="30"/>
        <end position="52"/>
    </location>
</feature>
<comment type="caution">
    <text evidence="7">The sequence shown here is derived from an EMBL/GenBank/DDBJ whole genome shotgun (WGS) entry which is preliminary data.</text>
</comment>
<dbReference type="HAMAP" id="MF_03058">
    <property type="entry name" value="VMA21"/>
    <property type="match status" value="1"/>
</dbReference>
<evidence type="ECO:0000313" key="8">
    <source>
        <dbReference type="Proteomes" id="UP001162060"/>
    </source>
</evidence>
<keyword evidence="3 6" id="KW-1133">Transmembrane helix</keyword>
<evidence type="ECO:0000313" key="7">
    <source>
        <dbReference type="EMBL" id="CAK7933582.1"/>
    </source>
</evidence>
<keyword evidence="2 6" id="KW-0256">Endoplasmic reticulum</keyword>
<proteinExistence type="inferred from homology"/>
<dbReference type="Proteomes" id="UP001162060">
    <property type="component" value="Unassembled WGS sequence"/>
</dbReference>
<comment type="function">
    <text evidence="6">Required for the assembly of the V0 complex of the vacuolar ATPase (V-ATPase) in the endoplasmic reticulum.</text>
</comment>
<evidence type="ECO:0000256" key="4">
    <source>
        <dbReference type="ARBA" id="ARBA00023136"/>
    </source>
</evidence>
<reference evidence="7" key="1">
    <citation type="submission" date="2024-01" db="EMBL/GenBank/DDBJ databases">
        <authorList>
            <person name="Webb A."/>
        </authorList>
    </citation>
    <scope>NUCLEOTIDE SEQUENCE</scope>
    <source>
        <strain evidence="7">Pm1</strain>
    </source>
</reference>
<dbReference type="GO" id="GO:0070072">
    <property type="term" value="P:vacuolar proton-transporting V-type ATPase complex assembly"/>
    <property type="evidence" value="ECO:0007669"/>
    <property type="project" value="UniProtKB-UniRule"/>
</dbReference>
<gene>
    <name evidence="7" type="ORF">PM001_LOCUS18732</name>
</gene>
<dbReference type="PANTHER" id="PTHR31792:SF3">
    <property type="entry name" value="VACUOLAR ATPASE ASSEMBLY INTEGRAL MEMBRANE PROTEIN VMA21"/>
    <property type="match status" value="1"/>
</dbReference>
<accession>A0AAV1UHM9</accession>
<organism evidence="7 8">
    <name type="scientific">Peronospora matthiolae</name>
    <dbReference type="NCBI Taxonomy" id="2874970"/>
    <lineage>
        <taxon>Eukaryota</taxon>
        <taxon>Sar</taxon>
        <taxon>Stramenopiles</taxon>
        <taxon>Oomycota</taxon>
        <taxon>Peronosporomycetes</taxon>
        <taxon>Peronosporales</taxon>
        <taxon>Peronosporaceae</taxon>
        <taxon>Peronospora</taxon>
    </lineage>
</organism>
<evidence type="ECO:0000256" key="3">
    <source>
        <dbReference type="ARBA" id="ARBA00022989"/>
    </source>
</evidence>